<keyword evidence="11" id="KW-0547">Nucleotide-binding</keyword>
<evidence type="ECO:0000256" key="9">
    <source>
        <dbReference type="ARBA" id="ARBA00022553"/>
    </source>
</evidence>
<dbReference type="Pfam" id="PF00690">
    <property type="entry name" value="Cation_ATPase_N"/>
    <property type="match status" value="1"/>
</dbReference>
<organism evidence="22 26">
    <name type="scientific">Listeria monocytogenes</name>
    <dbReference type="NCBI Taxonomy" id="1639"/>
    <lineage>
        <taxon>Bacteria</taxon>
        <taxon>Bacillati</taxon>
        <taxon>Bacillota</taxon>
        <taxon>Bacilli</taxon>
        <taxon>Bacillales</taxon>
        <taxon>Listeriaceae</taxon>
        <taxon>Listeria</taxon>
    </lineage>
</organism>
<dbReference type="InterPro" id="IPR044492">
    <property type="entry name" value="P_typ_ATPase_HD_dom"/>
</dbReference>
<dbReference type="SUPFAM" id="SSF56784">
    <property type="entry name" value="HAD-like"/>
    <property type="match status" value="1"/>
</dbReference>
<keyword evidence="16" id="KW-0406">Ion transport</keyword>
<protein>
    <recommendedName>
        <fullName evidence="5">Magnesium-transporting ATPase, P-type 1</fullName>
        <ecNumber evidence="4">7.2.2.14</ecNumber>
    </recommendedName>
    <alternativeName>
        <fullName evidence="18">Mg(2+) transport ATPase, P-type 1</fullName>
    </alternativeName>
</protein>
<feature type="transmembrane region" description="Helical" evidence="20">
    <location>
        <begin position="664"/>
        <end position="681"/>
    </location>
</feature>
<dbReference type="PROSITE" id="PS00154">
    <property type="entry name" value="ATPASE_E1_E2"/>
    <property type="match status" value="1"/>
</dbReference>
<evidence type="ECO:0000256" key="13">
    <source>
        <dbReference type="ARBA" id="ARBA00022842"/>
    </source>
</evidence>
<keyword evidence="15 20" id="KW-1133">Transmembrane helix</keyword>
<dbReference type="InterPro" id="IPR023214">
    <property type="entry name" value="HAD_sf"/>
</dbReference>
<keyword evidence="14" id="KW-1278">Translocase</keyword>
<dbReference type="SFLD" id="SFLDG00002">
    <property type="entry name" value="C1.7:_P-type_atpase_like"/>
    <property type="match status" value="1"/>
</dbReference>
<evidence type="ECO:0000256" key="8">
    <source>
        <dbReference type="ARBA" id="ARBA00022519"/>
    </source>
</evidence>
<evidence type="ECO:0000313" key="26">
    <source>
        <dbReference type="Proteomes" id="UP000522199"/>
    </source>
</evidence>
<dbReference type="Gene3D" id="1.20.1110.10">
    <property type="entry name" value="Calcium-transporting ATPase, transmembrane domain"/>
    <property type="match status" value="1"/>
</dbReference>
<evidence type="ECO:0000313" key="22">
    <source>
        <dbReference type="EMBL" id="EAG9386518.1"/>
    </source>
</evidence>
<evidence type="ECO:0000256" key="2">
    <source>
        <dbReference type="ARBA" id="ARBA00004429"/>
    </source>
</evidence>
<dbReference type="GO" id="GO:0005886">
    <property type="term" value="C:plasma membrane"/>
    <property type="evidence" value="ECO:0007669"/>
    <property type="project" value="UniProtKB-SubCell"/>
</dbReference>
<dbReference type="EC" id="7.2.2.14" evidence="4"/>
<evidence type="ECO:0000256" key="1">
    <source>
        <dbReference type="ARBA" id="ARBA00003954"/>
    </source>
</evidence>
<keyword evidence="13" id="KW-0460">Magnesium</keyword>
<dbReference type="AlphaFoldDB" id="A0A3D7VDY1"/>
<dbReference type="SUPFAM" id="SSF81660">
    <property type="entry name" value="Metal cation-transporting ATPase, ATP-binding domain N"/>
    <property type="match status" value="1"/>
</dbReference>
<dbReference type="InterPro" id="IPR036412">
    <property type="entry name" value="HAD-like_sf"/>
</dbReference>
<dbReference type="InterPro" id="IPR018303">
    <property type="entry name" value="ATPase_P-typ_P_site"/>
</dbReference>
<dbReference type="Gene3D" id="3.40.50.1000">
    <property type="entry name" value="HAD superfamily/HAD-like"/>
    <property type="match status" value="1"/>
</dbReference>
<dbReference type="SUPFAM" id="SSF81653">
    <property type="entry name" value="Calcium ATPase, transduction domain A"/>
    <property type="match status" value="1"/>
</dbReference>
<comment type="subcellular location">
    <subcellularLocation>
        <location evidence="2">Cell inner membrane</location>
        <topology evidence="2">Multi-pass membrane protein</topology>
    </subcellularLocation>
</comment>
<dbReference type="SUPFAM" id="SSF81665">
    <property type="entry name" value="Calcium ATPase, transmembrane domain M"/>
    <property type="match status" value="1"/>
</dbReference>
<dbReference type="InterPro" id="IPR006415">
    <property type="entry name" value="P-type_ATPase_IIIB"/>
</dbReference>
<evidence type="ECO:0000256" key="4">
    <source>
        <dbReference type="ARBA" id="ARBA00012786"/>
    </source>
</evidence>
<comment type="similarity">
    <text evidence="3">Belongs to the cation transport ATPase (P-type) (TC 3.A.3) family. Type IIIB subfamily.</text>
</comment>
<dbReference type="CDD" id="cd02077">
    <property type="entry name" value="P-type_ATPase_Mg"/>
    <property type="match status" value="1"/>
</dbReference>
<evidence type="ECO:0000256" key="18">
    <source>
        <dbReference type="ARBA" id="ARBA00029806"/>
    </source>
</evidence>
<dbReference type="InterPro" id="IPR023299">
    <property type="entry name" value="ATPase_P-typ_cyto_dom_N"/>
</dbReference>
<dbReference type="InterPro" id="IPR008250">
    <property type="entry name" value="ATPase_P-typ_transduc_dom_A_sf"/>
</dbReference>
<dbReference type="PANTHER" id="PTHR42861">
    <property type="entry name" value="CALCIUM-TRANSPORTING ATPASE"/>
    <property type="match status" value="1"/>
</dbReference>
<reference evidence="24" key="1">
    <citation type="journal article" date="2018" name="Genome Biol.">
        <title>SKESA: strategic k-mer extension for scrupulous assemblies.</title>
        <authorList>
            <person name="Souvorov A."/>
            <person name="Agarwala R."/>
            <person name="Lipman D.J."/>
        </authorList>
    </citation>
    <scope>NUCLEOTIDE SEQUENCE [LARGE SCALE GENOMIC DNA]</scope>
    <source>
        <strain evidence="24">09CEB371LM</strain>
    </source>
</reference>
<dbReference type="GO" id="GO:0005524">
    <property type="term" value="F:ATP binding"/>
    <property type="evidence" value="ECO:0007669"/>
    <property type="project" value="UniProtKB-KW"/>
</dbReference>
<name>A0A3D7VDY1_LISMN</name>
<keyword evidence="22" id="KW-0378">Hydrolase</keyword>
<keyword evidence="8" id="KW-0997">Cell inner membrane</keyword>
<dbReference type="InterPro" id="IPR023298">
    <property type="entry name" value="ATPase_P-typ_TM_dom_sf"/>
</dbReference>
<evidence type="ECO:0000259" key="21">
    <source>
        <dbReference type="SMART" id="SM00831"/>
    </source>
</evidence>
<evidence type="ECO:0000256" key="11">
    <source>
        <dbReference type="ARBA" id="ARBA00022741"/>
    </source>
</evidence>
<feature type="transmembrane region" description="Helical" evidence="20">
    <location>
        <begin position="826"/>
        <end position="844"/>
    </location>
</feature>
<evidence type="ECO:0000256" key="3">
    <source>
        <dbReference type="ARBA" id="ARBA00008746"/>
    </source>
</evidence>
<proteinExistence type="inferred from homology"/>
<feature type="transmembrane region" description="Helical" evidence="20">
    <location>
        <begin position="790"/>
        <end position="814"/>
    </location>
</feature>
<evidence type="ECO:0000256" key="16">
    <source>
        <dbReference type="ARBA" id="ARBA00023065"/>
    </source>
</evidence>
<evidence type="ECO:0000256" key="12">
    <source>
        <dbReference type="ARBA" id="ARBA00022840"/>
    </source>
</evidence>
<dbReference type="InterPro" id="IPR004014">
    <property type="entry name" value="ATPase_P-typ_cation-transptr_N"/>
</dbReference>
<dbReference type="InterPro" id="IPR059000">
    <property type="entry name" value="ATPase_P-type_domA"/>
</dbReference>
<keyword evidence="17 20" id="KW-0472">Membrane</keyword>
<evidence type="ECO:0000256" key="10">
    <source>
        <dbReference type="ARBA" id="ARBA00022692"/>
    </source>
</evidence>
<accession>A0A3D7VDY1</accession>
<dbReference type="EMBL" id="AABEKY010000002">
    <property type="protein sequence ID" value="EAG9386518.1"/>
    <property type="molecule type" value="Genomic_DNA"/>
</dbReference>
<dbReference type="EMBL" id="AANEHK010000001">
    <property type="protein sequence ID" value="EDO0984480.1"/>
    <property type="molecule type" value="Genomic_DNA"/>
</dbReference>
<dbReference type="Pfam" id="PF13246">
    <property type="entry name" value="Cation_ATPase"/>
    <property type="match status" value="1"/>
</dbReference>
<dbReference type="PRINTS" id="PR01836">
    <property type="entry name" value="MGATPASE"/>
</dbReference>
<dbReference type="GO" id="GO:0016887">
    <property type="term" value="F:ATP hydrolysis activity"/>
    <property type="evidence" value="ECO:0007669"/>
    <property type="project" value="InterPro"/>
</dbReference>
<evidence type="ECO:0000256" key="14">
    <source>
        <dbReference type="ARBA" id="ARBA00022967"/>
    </source>
</evidence>
<feature type="transmembrane region" description="Helical" evidence="20">
    <location>
        <begin position="63"/>
        <end position="85"/>
    </location>
</feature>
<evidence type="ECO:0000256" key="20">
    <source>
        <dbReference type="SAM" id="Phobius"/>
    </source>
</evidence>
<keyword evidence="7" id="KW-1003">Cell membrane</keyword>
<dbReference type="Pfam" id="PF00122">
    <property type="entry name" value="E1-E2_ATPase"/>
    <property type="match status" value="1"/>
</dbReference>
<sequence length="856" mass="94890">MKKLHVKKQGNNLLKESQLDRNKILEKLGVMETGLTNVEVTERLAEFGPNQTVEEKKVSNLRLFIRAFNDPFIYILIMLMVISYLTDDMEATIIMALMILASGILGFVQTSRAERASYALKNIVKNKVNVIRNDEMIVVAQDEIVPGDLIEVSAGDIIPADARVISATDLLINQSALTGESIPSEKFVEDKRANPDLFERENLLFMGTDVLSGHGKAVVLRTGSATFFGSLSIAATERRGDTSFDKGVKSISKLLFYFMVVMVPIVFMINGLMKGEWLEAFLYAVAIAVGLTPEMLPMIVSTNLAKGAINMSSKKVIMKELSAIQNIGAMDILCTDKTGTLTEDKLELVKYIDSAGETSESVLNMAYLNSYFQTGWKNVLDHAVIAKLDESTASGWTKVGEIPFNFDRRRLSVVVENNTETKMITKGAVEEMLTVCTHKEFGGTISTLTELEKSELQEMCAEMNRSGIRVIAVAYKTGKAGESFTKKDEEQMIIAGLLGFRDPVKASTKEAITQLFKNQINVKVLTGDNEIVTKRICEEVGIPANGFLLGGDIEDLSDEELTRELRKYHIFAKLTPMQKSRIIDLLKKAGHTVGFLGDGINDAPALRKADVGISVDTAADITKDASSVILLEKSLTVLNDAVMEGRNVFGNILKYLKMTASSNFGNVFSVLVASAFIPILPMLSLHLLLQNLLYDFSQLTLPWDKMDRSFLKKPHQWEQKGMLRFILCIGPVSSIFDIATFLIMWFVFSANTVAEQALFHSGWFVVGLLTQTLVVHMIRTEKIPFIQSRAAAPVMIATLIVMALGIVIPFTGFGHSIGFVSLPGSYFPWLILILVGYMATMQLVKTLYIRKFREWI</sequence>
<reference evidence="24" key="4">
    <citation type="submission" date="2019-10" db="EMBL/GenBank/DDBJ databases">
        <authorList>
            <consortium name="NCBI Pathogen Detection Project"/>
        </authorList>
    </citation>
    <scope>NUCLEOTIDE SEQUENCE</scope>
    <source>
        <strain evidence="24">09CEB371LM</strain>
    </source>
</reference>
<evidence type="ECO:0000256" key="19">
    <source>
        <dbReference type="ARBA" id="ARBA00047295"/>
    </source>
</evidence>
<dbReference type="SFLD" id="SFLDF00027">
    <property type="entry name" value="p-type_atpase"/>
    <property type="match status" value="1"/>
</dbReference>
<evidence type="ECO:0000313" key="24">
    <source>
        <dbReference type="EMBL" id="HAA8052584.1"/>
    </source>
</evidence>
<dbReference type="EMBL" id="DAAEEB010000003">
    <property type="protein sequence ID" value="HAA8052584.1"/>
    <property type="molecule type" value="Genomic_DNA"/>
</dbReference>
<dbReference type="InterPro" id="IPR001757">
    <property type="entry name" value="P_typ_ATPase"/>
</dbReference>
<dbReference type="Gene3D" id="3.40.1110.10">
    <property type="entry name" value="Calcium-transporting ATPase, cytoplasmic domain N"/>
    <property type="match status" value="1"/>
</dbReference>
<evidence type="ECO:0000256" key="17">
    <source>
        <dbReference type="ARBA" id="ARBA00023136"/>
    </source>
</evidence>
<feature type="transmembrane region" description="Helical" evidence="20">
    <location>
        <begin position="760"/>
        <end position="778"/>
    </location>
</feature>
<evidence type="ECO:0000256" key="7">
    <source>
        <dbReference type="ARBA" id="ARBA00022475"/>
    </source>
</evidence>
<evidence type="ECO:0000256" key="6">
    <source>
        <dbReference type="ARBA" id="ARBA00022448"/>
    </source>
</evidence>
<dbReference type="Gene3D" id="2.70.150.10">
    <property type="entry name" value="Calcium-transporting ATPase, cytoplasmic transduction domain A"/>
    <property type="match status" value="1"/>
</dbReference>
<evidence type="ECO:0000256" key="15">
    <source>
        <dbReference type="ARBA" id="ARBA00022989"/>
    </source>
</evidence>
<feature type="transmembrane region" description="Helical" evidence="20">
    <location>
        <begin position="91"/>
        <end position="108"/>
    </location>
</feature>
<dbReference type="Proteomes" id="UP000840039">
    <property type="component" value="Unassembled WGS sequence"/>
</dbReference>
<dbReference type="Pfam" id="PF00689">
    <property type="entry name" value="Cation_ATPase_C"/>
    <property type="match status" value="1"/>
</dbReference>
<reference evidence="23 25" key="3">
    <citation type="submission" date="2019-08" db="EMBL/GenBank/DDBJ databases">
        <authorList>
            <person name="Ashton P.M."/>
            <person name="Dallman T."/>
            <person name="Nair S."/>
            <person name="De Pinna E."/>
            <person name="Peters T."/>
            <person name="Grant K."/>
        </authorList>
    </citation>
    <scope>NUCLEOTIDE SEQUENCE [LARGE SCALE GENOMIC DNA]</scope>
    <source>
        <strain evidence="23 25">788324</strain>
    </source>
</reference>
<evidence type="ECO:0000313" key="23">
    <source>
        <dbReference type="EMBL" id="EDO0984480.1"/>
    </source>
</evidence>
<dbReference type="NCBIfam" id="NF011702">
    <property type="entry name" value="PRK15122.1"/>
    <property type="match status" value="1"/>
</dbReference>
<dbReference type="Proteomes" id="UP000467536">
    <property type="component" value="Unassembled WGS sequence"/>
</dbReference>
<dbReference type="NCBIfam" id="TIGR01494">
    <property type="entry name" value="ATPase_P-type"/>
    <property type="match status" value="2"/>
</dbReference>
<reference evidence="22 26" key="2">
    <citation type="submission" date="2019-04" db="EMBL/GenBank/DDBJ databases">
        <authorList>
            <consortium name="GenomeTrakr network: Whole genome sequencing for foodborne pathogen traceback"/>
        </authorList>
    </citation>
    <scope>NUCLEOTIDE SEQUENCE [LARGE SCALE GENOMIC DNA]</scope>
    <source>
        <strain evidence="22 26">CFSAN072474</strain>
    </source>
</reference>
<dbReference type="RefSeq" id="WP_003734236.1">
    <property type="nucleotide sequence ID" value="NZ_BBRP01000009.1"/>
</dbReference>
<evidence type="ECO:0000313" key="25">
    <source>
        <dbReference type="Proteomes" id="UP000467536"/>
    </source>
</evidence>
<comment type="catalytic activity">
    <reaction evidence="19">
        <text>Mg(2+)(out) + ATP + H2O = Mg(2+)(in) + ADP + phosphate + H(+)</text>
        <dbReference type="Rhea" id="RHEA:10260"/>
        <dbReference type="ChEBI" id="CHEBI:15377"/>
        <dbReference type="ChEBI" id="CHEBI:15378"/>
        <dbReference type="ChEBI" id="CHEBI:18420"/>
        <dbReference type="ChEBI" id="CHEBI:30616"/>
        <dbReference type="ChEBI" id="CHEBI:43474"/>
        <dbReference type="ChEBI" id="CHEBI:456216"/>
        <dbReference type="EC" id="7.2.2.14"/>
    </reaction>
</comment>
<keyword evidence="9" id="KW-0597">Phosphoprotein</keyword>
<feature type="domain" description="Cation-transporting P-type ATPase N-terminal" evidence="21">
    <location>
        <begin position="15"/>
        <end position="88"/>
    </location>
</feature>
<evidence type="ECO:0000256" key="5">
    <source>
        <dbReference type="ARBA" id="ARBA00013555"/>
    </source>
</evidence>
<dbReference type="InterPro" id="IPR006068">
    <property type="entry name" value="ATPase_P-typ_cation-transptr_C"/>
</dbReference>
<gene>
    <name evidence="22" type="primary">mgtA</name>
    <name evidence="22" type="ORF">CW845_03350</name>
    <name evidence="23" type="ORF">FV747_00520</name>
    <name evidence="24" type="ORF">GHH22_05365</name>
</gene>
<dbReference type="SMART" id="SM00831">
    <property type="entry name" value="Cation_ATPase_N"/>
    <property type="match status" value="1"/>
</dbReference>
<keyword evidence="6" id="KW-0813">Transport</keyword>
<keyword evidence="12" id="KW-0067">ATP-binding</keyword>
<comment type="function">
    <text evidence="1">Mediates magnesium influx to the cytosol.</text>
</comment>
<comment type="caution">
    <text evidence="22">The sequence shown here is derived from an EMBL/GenBank/DDBJ whole genome shotgun (WGS) entry which is preliminary data.</text>
</comment>
<dbReference type="GO" id="GO:0015444">
    <property type="term" value="F:P-type magnesium transporter activity"/>
    <property type="evidence" value="ECO:0007669"/>
    <property type="project" value="UniProtKB-EC"/>
</dbReference>
<dbReference type="SFLD" id="SFLDS00003">
    <property type="entry name" value="Haloacid_Dehalogenase"/>
    <property type="match status" value="1"/>
</dbReference>
<keyword evidence="10 20" id="KW-0812">Transmembrane</keyword>
<feature type="transmembrane region" description="Helical" evidence="20">
    <location>
        <begin position="254"/>
        <end position="274"/>
    </location>
</feature>
<feature type="transmembrane region" description="Helical" evidence="20">
    <location>
        <begin position="725"/>
        <end position="748"/>
    </location>
</feature>
<dbReference type="Proteomes" id="UP000522199">
    <property type="component" value="Unassembled WGS sequence"/>
</dbReference>
<dbReference type="NCBIfam" id="TIGR01524">
    <property type="entry name" value="ATPase-IIIB_Mg"/>
    <property type="match status" value="1"/>
</dbReference>